<reference evidence="2" key="2">
    <citation type="submission" date="2020-09" db="EMBL/GenBank/DDBJ databases">
        <authorList>
            <person name="Sun Q."/>
            <person name="Ohkuma M."/>
        </authorList>
    </citation>
    <scope>NUCLEOTIDE SEQUENCE</scope>
    <source>
        <strain evidence="2">JCM 17820</strain>
    </source>
</reference>
<feature type="transmembrane region" description="Helical" evidence="1">
    <location>
        <begin position="107"/>
        <end position="134"/>
    </location>
</feature>
<feature type="transmembrane region" description="Helical" evidence="1">
    <location>
        <begin position="83"/>
        <end position="101"/>
    </location>
</feature>
<keyword evidence="1" id="KW-0472">Membrane</keyword>
<protein>
    <submittedName>
        <fullName evidence="2">Membrane protein</fullName>
    </submittedName>
</protein>
<keyword evidence="1" id="KW-0812">Transmembrane</keyword>
<accession>A0A830GI07</accession>
<dbReference type="PANTHER" id="PTHR35337">
    <property type="entry name" value="SLR1478 PROTEIN"/>
    <property type="match status" value="1"/>
</dbReference>
<reference evidence="2" key="1">
    <citation type="journal article" date="2014" name="Int. J. Syst. Evol. Microbiol.">
        <title>Complete genome sequence of Corynebacterium casei LMG S-19264T (=DSM 44701T), isolated from a smear-ripened cheese.</title>
        <authorList>
            <consortium name="US DOE Joint Genome Institute (JGI-PGF)"/>
            <person name="Walter F."/>
            <person name="Albersmeier A."/>
            <person name="Kalinowski J."/>
            <person name="Ruckert C."/>
        </authorList>
    </citation>
    <scope>NUCLEOTIDE SEQUENCE</scope>
    <source>
        <strain evidence="2">JCM 17820</strain>
    </source>
</reference>
<evidence type="ECO:0000256" key="1">
    <source>
        <dbReference type="SAM" id="Phobius"/>
    </source>
</evidence>
<proteinExistence type="predicted"/>
<evidence type="ECO:0000313" key="3">
    <source>
        <dbReference type="Proteomes" id="UP000605784"/>
    </source>
</evidence>
<dbReference type="AlphaFoldDB" id="A0A830GI07"/>
<keyword evidence="3" id="KW-1185">Reference proteome</keyword>
<dbReference type="Proteomes" id="UP000605784">
    <property type="component" value="Unassembled WGS sequence"/>
</dbReference>
<feature type="transmembrane region" description="Helical" evidence="1">
    <location>
        <begin position="56"/>
        <end position="76"/>
    </location>
</feature>
<gene>
    <name evidence="2" type="ORF">GCM10009030_03230</name>
</gene>
<feature type="transmembrane region" description="Helical" evidence="1">
    <location>
        <begin position="12"/>
        <end position="36"/>
    </location>
</feature>
<keyword evidence="1" id="KW-1133">Transmembrane helix</keyword>
<dbReference type="InterPro" id="IPR002798">
    <property type="entry name" value="SpoIIM-like"/>
</dbReference>
<evidence type="ECO:0000313" key="2">
    <source>
        <dbReference type="EMBL" id="GGN86010.1"/>
    </source>
</evidence>
<dbReference type="EMBL" id="BMOU01000001">
    <property type="protein sequence ID" value="GGN86010.1"/>
    <property type="molecule type" value="Genomic_DNA"/>
</dbReference>
<feature type="transmembrane region" description="Helical" evidence="1">
    <location>
        <begin position="155"/>
        <end position="175"/>
    </location>
</feature>
<dbReference type="PANTHER" id="PTHR35337:SF1">
    <property type="entry name" value="SLR1478 PROTEIN"/>
    <property type="match status" value="1"/>
</dbReference>
<organism evidence="2 3">
    <name type="scientific">Haloarcula pellucida</name>
    <dbReference type="NCBI Taxonomy" id="1427151"/>
    <lineage>
        <taxon>Archaea</taxon>
        <taxon>Methanobacteriati</taxon>
        <taxon>Methanobacteriota</taxon>
        <taxon>Stenosarchaea group</taxon>
        <taxon>Halobacteria</taxon>
        <taxon>Halobacteriales</taxon>
        <taxon>Haloarculaceae</taxon>
        <taxon>Haloarcula</taxon>
    </lineage>
</organism>
<dbReference type="Pfam" id="PF01944">
    <property type="entry name" value="SpoIIM"/>
    <property type="match status" value="1"/>
</dbReference>
<sequence>MWAVCRRWLALYVPVAALLLGVSTAVGFLLGSAVPIESLPTAPEGGSNPFFPDELTTYSIALNNLLAMFIMLLGAVSLGSVTVVGLVLNGLIIGAVVGIALQQVEPIVVAALILPHGVIEIPALLIVAAVSLRFARLTVRYFRGLEDELVTERDVREAGWLVAVAVVMILVAAYVEATITLEIAEQVAGRDLVSV</sequence>
<comment type="caution">
    <text evidence="2">The sequence shown here is derived from an EMBL/GenBank/DDBJ whole genome shotgun (WGS) entry which is preliminary data.</text>
</comment>
<name>A0A830GI07_9EURY</name>